<organism evidence="7 8">
    <name type="scientific">Fasciolopsis buskii</name>
    <dbReference type="NCBI Taxonomy" id="27845"/>
    <lineage>
        <taxon>Eukaryota</taxon>
        <taxon>Metazoa</taxon>
        <taxon>Spiralia</taxon>
        <taxon>Lophotrochozoa</taxon>
        <taxon>Platyhelminthes</taxon>
        <taxon>Trematoda</taxon>
        <taxon>Digenea</taxon>
        <taxon>Plagiorchiida</taxon>
        <taxon>Echinostomata</taxon>
        <taxon>Echinostomatoidea</taxon>
        <taxon>Fasciolidae</taxon>
        <taxon>Fasciolopsis</taxon>
    </lineage>
</organism>
<feature type="transmembrane region" description="Helical" evidence="5">
    <location>
        <begin position="28"/>
        <end position="47"/>
    </location>
</feature>
<evidence type="ECO:0000256" key="3">
    <source>
        <dbReference type="ARBA" id="ARBA00022989"/>
    </source>
</evidence>
<dbReference type="PANTHER" id="PTHR43184:SF12">
    <property type="entry name" value="SUGAR PHOSPHATE EXCHANGER 3"/>
    <property type="match status" value="1"/>
</dbReference>
<reference evidence="7" key="1">
    <citation type="submission" date="2019-05" db="EMBL/GenBank/DDBJ databases">
        <title>Annotation for the trematode Fasciolopsis buski.</title>
        <authorList>
            <person name="Choi Y.-J."/>
        </authorList>
    </citation>
    <scope>NUCLEOTIDE SEQUENCE</scope>
    <source>
        <strain evidence="7">HT</strain>
        <tissue evidence="7">Whole worm</tissue>
    </source>
</reference>
<proteinExistence type="predicted"/>
<evidence type="ECO:0000256" key="4">
    <source>
        <dbReference type="ARBA" id="ARBA00023136"/>
    </source>
</evidence>
<evidence type="ECO:0000313" key="8">
    <source>
        <dbReference type="Proteomes" id="UP000728185"/>
    </source>
</evidence>
<evidence type="ECO:0000256" key="1">
    <source>
        <dbReference type="ARBA" id="ARBA00004141"/>
    </source>
</evidence>
<dbReference type="InterPro" id="IPR020846">
    <property type="entry name" value="MFS_dom"/>
</dbReference>
<dbReference type="AlphaFoldDB" id="A0A8E0S8F2"/>
<feature type="transmembrane region" description="Helical" evidence="5">
    <location>
        <begin position="78"/>
        <end position="100"/>
    </location>
</feature>
<comment type="subcellular location">
    <subcellularLocation>
        <location evidence="1">Membrane</location>
        <topology evidence="1">Multi-pass membrane protein</topology>
    </subcellularLocation>
</comment>
<dbReference type="GO" id="GO:0022857">
    <property type="term" value="F:transmembrane transporter activity"/>
    <property type="evidence" value="ECO:0007669"/>
    <property type="project" value="InterPro"/>
</dbReference>
<dbReference type="SUPFAM" id="SSF103473">
    <property type="entry name" value="MFS general substrate transporter"/>
    <property type="match status" value="1"/>
</dbReference>
<feature type="transmembrane region" description="Helical" evidence="5">
    <location>
        <begin position="148"/>
        <end position="168"/>
    </location>
</feature>
<comment type="caution">
    <text evidence="7">The sequence shown here is derived from an EMBL/GenBank/DDBJ whole genome shotgun (WGS) entry which is preliminary data.</text>
</comment>
<dbReference type="Gene3D" id="1.20.1250.20">
    <property type="entry name" value="MFS general substrate transporter like domains"/>
    <property type="match status" value="1"/>
</dbReference>
<name>A0A8E0S8F2_9TREM</name>
<dbReference type="EMBL" id="LUCM01000938">
    <property type="protein sequence ID" value="KAA0199757.1"/>
    <property type="molecule type" value="Genomic_DNA"/>
</dbReference>
<accession>A0A8E0S8F2</accession>
<evidence type="ECO:0000259" key="6">
    <source>
        <dbReference type="PROSITE" id="PS50850"/>
    </source>
</evidence>
<sequence>MVSYTFLFWLPNYIREAGGFDPSAAADLSAIFDLGGIVGGILAGFIADQTLSSAIVCVIMLICGIPTLYLYYAYGALSIAHCIGLLIPLGLFVNGPYALITTAVSADLGTHPTLQSNSRALATVSGIIDGTGSVGAALGPLLCGLLKPYGWFVVFLMLITACALSALVSLPEERFHSFHCLCVLSGHNRHSKLWHLVFFPSLMQ</sequence>
<dbReference type="PROSITE" id="PS50850">
    <property type="entry name" value="MFS"/>
    <property type="match status" value="1"/>
</dbReference>
<evidence type="ECO:0000256" key="5">
    <source>
        <dbReference type="SAM" id="Phobius"/>
    </source>
</evidence>
<evidence type="ECO:0000313" key="7">
    <source>
        <dbReference type="EMBL" id="KAA0199757.1"/>
    </source>
</evidence>
<feature type="transmembrane region" description="Helical" evidence="5">
    <location>
        <begin position="120"/>
        <end position="142"/>
    </location>
</feature>
<protein>
    <submittedName>
        <fullName evidence="7">Sugar phosphate exchanger 2</fullName>
    </submittedName>
</protein>
<keyword evidence="2 5" id="KW-0812">Transmembrane</keyword>
<dbReference type="PANTHER" id="PTHR43184">
    <property type="entry name" value="MAJOR FACILITATOR SUPERFAMILY TRANSPORTER 16, ISOFORM B"/>
    <property type="match status" value="1"/>
</dbReference>
<feature type="transmembrane region" description="Helical" evidence="5">
    <location>
        <begin position="54"/>
        <end position="72"/>
    </location>
</feature>
<keyword evidence="3 5" id="KW-1133">Transmembrane helix</keyword>
<dbReference type="Proteomes" id="UP000728185">
    <property type="component" value="Unassembled WGS sequence"/>
</dbReference>
<dbReference type="OrthoDB" id="3639251at2759"/>
<dbReference type="GO" id="GO:0016020">
    <property type="term" value="C:membrane"/>
    <property type="evidence" value="ECO:0007669"/>
    <property type="project" value="UniProtKB-SubCell"/>
</dbReference>
<gene>
    <name evidence="7" type="ORF">FBUS_09082</name>
</gene>
<keyword evidence="4 5" id="KW-0472">Membrane</keyword>
<feature type="domain" description="Major facilitator superfamily (MFS) profile" evidence="6">
    <location>
        <begin position="1"/>
        <end position="174"/>
    </location>
</feature>
<keyword evidence="8" id="KW-1185">Reference proteome</keyword>
<dbReference type="InterPro" id="IPR036259">
    <property type="entry name" value="MFS_trans_sf"/>
</dbReference>
<evidence type="ECO:0000256" key="2">
    <source>
        <dbReference type="ARBA" id="ARBA00022692"/>
    </source>
</evidence>